<dbReference type="EMBL" id="LQMQ01000026">
    <property type="protein sequence ID" value="KUO41232.1"/>
    <property type="molecule type" value="Genomic_DNA"/>
</dbReference>
<dbReference type="AlphaFoldDB" id="A0A147JXD5"/>
<dbReference type="SUPFAM" id="SSF55282">
    <property type="entry name" value="RL5-like"/>
    <property type="match status" value="1"/>
</dbReference>
<dbReference type="HAMAP" id="MF_01112">
    <property type="entry name" value="UPF0201"/>
    <property type="match status" value="1"/>
</dbReference>
<dbReference type="Pfam" id="PF01877">
    <property type="entry name" value="RNA_binding"/>
    <property type="match status" value="1"/>
</dbReference>
<dbReference type="PANTHER" id="PTHR39652:SF1">
    <property type="entry name" value="UPF0201 PROTEIN TK1335"/>
    <property type="match status" value="1"/>
</dbReference>
<dbReference type="Proteomes" id="UP000074294">
    <property type="component" value="Unassembled WGS sequence"/>
</dbReference>
<sequence length="141" mass="15595">MVLKLRVEAEVRPTESREKVEAAVKRIFPTLNLELVGQRLVGEASDVGALSQFHRLLRQQAILDTARSVLLANKRGNATHFMLNKQVAFVGRISFTEGESPLGPISVSLEAPNIDLLIDYLAPKTREGKPIVEIEPQALQD</sequence>
<dbReference type="PANTHER" id="PTHR39652">
    <property type="entry name" value="UPF0201 PROTEIN TK1335"/>
    <property type="match status" value="1"/>
</dbReference>
<dbReference type="Gene3D" id="3.30.1440.10">
    <property type="match status" value="1"/>
</dbReference>
<name>A0A147JXD5_HADYE</name>
<dbReference type="InterPro" id="IPR002739">
    <property type="entry name" value="PAB1135-like"/>
</dbReference>
<organism evidence="2 3">
    <name type="scientific">Hadarchaeum yellowstonense</name>
    <dbReference type="NCBI Taxonomy" id="1776334"/>
    <lineage>
        <taxon>Archaea</taxon>
        <taxon>Methanobacteriati</taxon>
        <taxon>Candidatus Hadarchaeota</taxon>
        <taxon>Candidatus Hadarchaeia</taxon>
        <taxon>Candidatus Hadarchaeales</taxon>
        <taxon>Candidatus Hadarchaeaceae</taxon>
        <taxon>Candidatus Hadarchaeum</taxon>
    </lineage>
</organism>
<evidence type="ECO:0000256" key="1">
    <source>
        <dbReference type="HAMAP-Rule" id="MF_01112"/>
    </source>
</evidence>
<comment type="similarity">
    <text evidence="1">Belongs to the UPF0201 family.</text>
</comment>
<dbReference type="InterPro" id="IPR022803">
    <property type="entry name" value="Ribosomal_uL5_dom_sf"/>
</dbReference>
<proteinExistence type="inferred from homology"/>
<protein>
    <recommendedName>
        <fullName evidence="1">UPF0201 protein APZ16_06215</fullName>
    </recommendedName>
</protein>
<accession>A0A147JXD5</accession>
<dbReference type="STRING" id="1776334.APZ16_06215"/>
<evidence type="ECO:0000313" key="3">
    <source>
        <dbReference type="Proteomes" id="UP000074294"/>
    </source>
</evidence>
<comment type="caution">
    <text evidence="2">The sequence shown here is derived from an EMBL/GenBank/DDBJ whole genome shotgun (WGS) entry which is preliminary data.</text>
</comment>
<reference evidence="2 3" key="1">
    <citation type="journal article" date="2016" name="Nat. Microbiol.">
        <title>Genomic inference of the metabolism of cosmopolitan subsurface Archaea, Hadesarchaea.</title>
        <authorList>
            <person name="Baker B.J."/>
            <person name="Saw J.H."/>
            <person name="Lind A.E."/>
            <person name="Lazar C.S."/>
            <person name="Hinrichs K.-U."/>
            <person name="Teske A.P."/>
            <person name="Ettema T.J."/>
        </authorList>
    </citation>
    <scope>NUCLEOTIDE SEQUENCE [LARGE SCALE GENOMIC DNA]</scope>
</reference>
<gene>
    <name evidence="2" type="ORF">APZ16_06215</name>
</gene>
<evidence type="ECO:0000313" key="2">
    <source>
        <dbReference type="EMBL" id="KUO41232.1"/>
    </source>
</evidence>